<dbReference type="Proteomes" id="UP000183002">
    <property type="component" value="Unassembled WGS sequence"/>
</dbReference>
<reference evidence="3 4" key="1">
    <citation type="submission" date="2016-10" db="EMBL/GenBank/DDBJ databases">
        <authorList>
            <person name="de Groot N.N."/>
        </authorList>
    </citation>
    <scope>NUCLEOTIDE SEQUENCE [LARGE SCALE GENOMIC DNA]</scope>
    <source>
        <strain evidence="3 4">CGMCC 1.10836</strain>
    </source>
</reference>
<dbReference type="Pfam" id="PF08239">
    <property type="entry name" value="SH3_3"/>
    <property type="match status" value="1"/>
</dbReference>
<keyword evidence="1" id="KW-0812">Transmembrane</keyword>
<dbReference type="InterPro" id="IPR003646">
    <property type="entry name" value="SH3-like_bac-type"/>
</dbReference>
<evidence type="ECO:0000256" key="1">
    <source>
        <dbReference type="SAM" id="Phobius"/>
    </source>
</evidence>
<dbReference type="STRING" id="1077947.SAMN05216227_102226"/>
<evidence type="ECO:0000259" key="2">
    <source>
        <dbReference type="PROSITE" id="PS51781"/>
    </source>
</evidence>
<keyword evidence="1" id="KW-0472">Membrane</keyword>
<keyword evidence="1" id="KW-1133">Transmembrane helix</keyword>
<evidence type="ECO:0000313" key="4">
    <source>
        <dbReference type="Proteomes" id="UP000183002"/>
    </source>
</evidence>
<accession>A0A1H8IWY3</accession>
<dbReference type="SMART" id="SM00287">
    <property type="entry name" value="SH3b"/>
    <property type="match status" value="1"/>
</dbReference>
<proteinExistence type="predicted"/>
<dbReference type="Gene3D" id="2.30.30.40">
    <property type="entry name" value="SH3 Domains"/>
    <property type="match status" value="1"/>
</dbReference>
<organism evidence="3 4">
    <name type="scientific">Pseudorhodobacter antarcticus</name>
    <dbReference type="NCBI Taxonomy" id="1077947"/>
    <lineage>
        <taxon>Bacteria</taxon>
        <taxon>Pseudomonadati</taxon>
        <taxon>Pseudomonadota</taxon>
        <taxon>Alphaproteobacteria</taxon>
        <taxon>Rhodobacterales</taxon>
        <taxon>Paracoccaceae</taxon>
        <taxon>Pseudorhodobacter</taxon>
    </lineage>
</organism>
<dbReference type="EMBL" id="FOCO01000022">
    <property type="protein sequence ID" value="SEN72982.1"/>
    <property type="molecule type" value="Genomic_DNA"/>
</dbReference>
<protein>
    <submittedName>
        <fullName evidence="3">SH3 domain-containing protein</fullName>
    </submittedName>
</protein>
<keyword evidence="4" id="KW-1185">Reference proteome</keyword>
<name>A0A1H8IWY3_9RHOB</name>
<feature type="transmembrane region" description="Helical" evidence="1">
    <location>
        <begin position="12"/>
        <end position="34"/>
    </location>
</feature>
<gene>
    <name evidence="3" type="ORF">SAMN05216227_102226</name>
</gene>
<evidence type="ECO:0000313" key="3">
    <source>
        <dbReference type="EMBL" id="SEN72982.1"/>
    </source>
</evidence>
<dbReference type="PROSITE" id="PS51781">
    <property type="entry name" value="SH3B"/>
    <property type="match status" value="1"/>
</dbReference>
<feature type="domain" description="SH3b" evidence="2">
    <location>
        <begin position="122"/>
        <end position="187"/>
    </location>
</feature>
<dbReference type="AlphaFoldDB" id="A0A1H8IWY3"/>
<sequence>MWVVNYLTGKFWGGLVMLKLMSVLAAAMFVTLLIGGENNGQVRQGLIGVAPMDKPVVAAPVAEAEAKTDAAPADVTLANFTPVTVQKRREGVSAQIAGAFVMGEKVAVVEPEPAAVAAATDSSVMFVSSNSVNVRGGPSTDYAVVGRLTRAEAVTVVAAAEEGWVQIRIEGDGVEGFVAARLLTDIDPNG</sequence>